<organism evidence="3 4">
    <name type="scientific">Prorocentrum cordatum</name>
    <dbReference type="NCBI Taxonomy" id="2364126"/>
    <lineage>
        <taxon>Eukaryota</taxon>
        <taxon>Sar</taxon>
        <taxon>Alveolata</taxon>
        <taxon>Dinophyceae</taxon>
        <taxon>Prorocentrales</taxon>
        <taxon>Prorocentraceae</taxon>
        <taxon>Prorocentrum</taxon>
    </lineage>
</organism>
<evidence type="ECO:0000313" key="4">
    <source>
        <dbReference type="Proteomes" id="UP001189429"/>
    </source>
</evidence>
<keyword evidence="1" id="KW-0175">Coiled coil</keyword>
<accession>A0ABN9QMX3</accession>
<gene>
    <name evidence="3" type="ORF">PCOR1329_LOCUS11539</name>
</gene>
<proteinExistence type="predicted"/>
<protein>
    <submittedName>
        <fullName evidence="3">Uncharacterized protein</fullName>
    </submittedName>
</protein>
<keyword evidence="4" id="KW-1185">Reference proteome</keyword>
<dbReference type="Proteomes" id="UP001189429">
    <property type="component" value="Unassembled WGS sequence"/>
</dbReference>
<feature type="compositionally biased region" description="Basic and acidic residues" evidence="2">
    <location>
        <begin position="28"/>
        <end position="44"/>
    </location>
</feature>
<reference evidence="3" key="1">
    <citation type="submission" date="2023-10" db="EMBL/GenBank/DDBJ databases">
        <authorList>
            <person name="Chen Y."/>
            <person name="Shah S."/>
            <person name="Dougan E. K."/>
            <person name="Thang M."/>
            <person name="Chan C."/>
        </authorList>
    </citation>
    <scope>NUCLEOTIDE SEQUENCE [LARGE SCALE GENOMIC DNA]</scope>
</reference>
<comment type="caution">
    <text evidence="3">The sequence shown here is derived from an EMBL/GenBank/DDBJ whole genome shotgun (WGS) entry which is preliminary data.</text>
</comment>
<evidence type="ECO:0000256" key="1">
    <source>
        <dbReference type="SAM" id="Coils"/>
    </source>
</evidence>
<dbReference type="EMBL" id="CAUYUJ010003335">
    <property type="protein sequence ID" value="CAK0804859.1"/>
    <property type="molecule type" value="Genomic_DNA"/>
</dbReference>
<evidence type="ECO:0000313" key="3">
    <source>
        <dbReference type="EMBL" id="CAK0804859.1"/>
    </source>
</evidence>
<feature type="region of interest" description="Disordered" evidence="2">
    <location>
        <begin position="1"/>
        <end position="125"/>
    </location>
</feature>
<evidence type="ECO:0000256" key="2">
    <source>
        <dbReference type="SAM" id="MobiDB-lite"/>
    </source>
</evidence>
<feature type="coiled-coil region" evidence="1">
    <location>
        <begin position="132"/>
        <end position="166"/>
    </location>
</feature>
<sequence length="322" mass="34179">MPPAGGRRGRPKGEGVVGESPASGGWVKKADGAGDGDHGGEEHRPKGKSSGKSKGSRQEAPVGARASPPDEGAEASGKGKGKGEGRAPQTPPRLRDRAGRSRWAATAAAAAARAGSQGRGARARHEREIALARAVAKLHEDHEEELARLRDEHEQEVQQLKAEIDRLSWPPSPTDAPGARALPAPEELAGAARQAAAARALSDAAWELASEETRPAPTAARGGFGRPPRCRAGRWSPLWRWRAPARWCGGAGDASPSVRVHVPCLSRWKQSGACGWCSSPRLQSCGLAQTCWTARTTGRPWRRVEGLVPGAIETVRIRTRRF</sequence>
<feature type="compositionally biased region" description="Basic residues" evidence="2">
    <location>
        <begin position="45"/>
        <end position="55"/>
    </location>
</feature>
<name>A0ABN9QMX3_9DINO</name>
<feature type="compositionally biased region" description="Low complexity" evidence="2">
    <location>
        <begin position="101"/>
        <end position="120"/>
    </location>
</feature>